<reference evidence="1 2" key="1">
    <citation type="submission" date="2020-01" db="EMBL/GenBank/DDBJ databases">
        <authorList>
            <person name="Deng T."/>
        </authorList>
    </citation>
    <scope>NUCLEOTIDE SEQUENCE [LARGE SCALE GENOMIC DNA]</scope>
    <source>
        <strain evidence="1 2">5221</strain>
    </source>
</reference>
<dbReference type="EMBL" id="WWEQ01000010">
    <property type="protein sequence ID" value="MYM19131.1"/>
    <property type="molecule type" value="Genomic_DNA"/>
</dbReference>
<dbReference type="RefSeq" id="WP_160952566.1">
    <property type="nucleotide sequence ID" value="NZ_WWEQ01000010.1"/>
</dbReference>
<dbReference type="InterPro" id="IPR011059">
    <property type="entry name" value="Metal-dep_hydrolase_composite"/>
</dbReference>
<keyword evidence="2" id="KW-1185">Reference proteome</keyword>
<name>A0A6N9H5L1_9MICO</name>
<protein>
    <submittedName>
        <fullName evidence="1">Uncharacterized protein</fullName>
    </submittedName>
</protein>
<accession>A0A6N9H5L1</accession>
<gene>
    <name evidence="1" type="ORF">GSY69_03875</name>
</gene>
<evidence type="ECO:0000313" key="2">
    <source>
        <dbReference type="Proteomes" id="UP000469215"/>
    </source>
</evidence>
<comment type="caution">
    <text evidence="1">The sequence shown here is derived from an EMBL/GenBank/DDBJ whole genome shotgun (WGS) entry which is preliminary data.</text>
</comment>
<dbReference type="Proteomes" id="UP000469215">
    <property type="component" value="Unassembled WGS sequence"/>
</dbReference>
<sequence>MRDESLDCVVILNMQELRDRAIFEEPTCAPKGVEEVLVNGVRAVAAGQWTGRRAGEFVRAAH</sequence>
<organism evidence="1 2">
    <name type="scientific">Brevibacterium rongguiense</name>
    <dbReference type="NCBI Taxonomy" id="2695267"/>
    <lineage>
        <taxon>Bacteria</taxon>
        <taxon>Bacillati</taxon>
        <taxon>Actinomycetota</taxon>
        <taxon>Actinomycetes</taxon>
        <taxon>Micrococcales</taxon>
        <taxon>Brevibacteriaceae</taxon>
        <taxon>Brevibacterium</taxon>
    </lineage>
</organism>
<dbReference type="AlphaFoldDB" id="A0A6N9H5L1"/>
<dbReference type="SUPFAM" id="SSF51338">
    <property type="entry name" value="Composite domain of metallo-dependent hydrolases"/>
    <property type="match status" value="1"/>
</dbReference>
<evidence type="ECO:0000313" key="1">
    <source>
        <dbReference type="EMBL" id="MYM19131.1"/>
    </source>
</evidence>
<proteinExistence type="predicted"/>
<dbReference type="GO" id="GO:0016810">
    <property type="term" value="F:hydrolase activity, acting on carbon-nitrogen (but not peptide) bonds"/>
    <property type="evidence" value="ECO:0007669"/>
    <property type="project" value="InterPro"/>
</dbReference>